<protein>
    <submittedName>
        <fullName evidence="1">Uncharacterized protein</fullName>
    </submittedName>
</protein>
<reference evidence="1 2" key="1">
    <citation type="submission" date="2014-04" db="EMBL/GenBank/DDBJ databases">
        <authorList>
            <consortium name="DOE Joint Genome Institute"/>
            <person name="Kuo A."/>
            <person name="Kohler A."/>
            <person name="Costa M.D."/>
            <person name="Nagy L.G."/>
            <person name="Floudas D."/>
            <person name="Copeland A."/>
            <person name="Barry K.W."/>
            <person name="Cichocki N."/>
            <person name="Veneault-Fourrey C."/>
            <person name="LaButti K."/>
            <person name="Lindquist E.A."/>
            <person name="Lipzen A."/>
            <person name="Lundell T."/>
            <person name="Morin E."/>
            <person name="Murat C."/>
            <person name="Sun H."/>
            <person name="Tunlid A."/>
            <person name="Henrissat B."/>
            <person name="Grigoriev I.V."/>
            <person name="Hibbett D.S."/>
            <person name="Martin F."/>
            <person name="Nordberg H.P."/>
            <person name="Cantor M.N."/>
            <person name="Hua S.X."/>
        </authorList>
    </citation>
    <scope>NUCLEOTIDE SEQUENCE [LARGE SCALE GENOMIC DNA]</scope>
    <source>
        <strain evidence="1 2">Marx 270</strain>
    </source>
</reference>
<evidence type="ECO:0000313" key="2">
    <source>
        <dbReference type="Proteomes" id="UP000054217"/>
    </source>
</evidence>
<reference evidence="2" key="2">
    <citation type="submission" date="2015-01" db="EMBL/GenBank/DDBJ databases">
        <title>Evolutionary Origins and Diversification of the Mycorrhizal Mutualists.</title>
        <authorList>
            <consortium name="DOE Joint Genome Institute"/>
            <consortium name="Mycorrhizal Genomics Consortium"/>
            <person name="Kohler A."/>
            <person name="Kuo A."/>
            <person name="Nagy L.G."/>
            <person name="Floudas D."/>
            <person name="Copeland A."/>
            <person name="Barry K.W."/>
            <person name="Cichocki N."/>
            <person name="Veneault-Fourrey C."/>
            <person name="LaButti K."/>
            <person name="Lindquist E.A."/>
            <person name="Lipzen A."/>
            <person name="Lundell T."/>
            <person name="Morin E."/>
            <person name="Murat C."/>
            <person name="Riley R."/>
            <person name="Ohm R."/>
            <person name="Sun H."/>
            <person name="Tunlid A."/>
            <person name="Henrissat B."/>
            <person name="Grigoriev I.V."/>
            <person name="Hibbett D.S."/>
            <person name="Martin F."/>
        </authorList>
    </citation>
    <scope>NUCLEOTIDE SEQUENCE [LARGE SCALE GENOMIC DNA]</scope>
    <source>
        <strain evidence="2">Marx 270</strain>
    </source>
</reference>
<dbReference type="InterPro" id="IPR021109">
    <property type="entry name" value="Peptidase_aspartic_dom_sf"/>
</dbReference>
<proteinExistence type="predicted"/>
<dbReference type="Gene3D" id="2.40.70.10">
    <property type="entry name" value="Acid Proteases"/>
    <property type="match status" value="1"/>
</dbReference>
<organism evidence="1 2">
    <name type="scientific">Pisolithus tinctorius Marx 270</name>
    <dbReference type="NCBI Taxonomy" id="870435"/>
    <lineage>
        <taxon>Eukaryota</taxon>
        <taxon>Fungi</taxon>
        <taxon>Dikarya</taxon>
        <taxon>Basidiomycota</taxon>
        <taxon>Agaricomycotina</taxon>
        <taxon>Agaricomycetes</taxon>
        <taxon>Agaricomycetidae</taxon>
        <taxon>Boletales</taxon>
        <taxon>Sclerodermatineae</taxon>
        <taxon>Pisolithaceae</taxon>
        <taxon>Pisolithus</taxon>
    </lineage>
</organism>
<dbReference type="EMBL" id="KN831963">
    <property type="protein sequence ID" value="KIO06308.1"/>
    <property type="molecule type" value="Genomic_DNA"/>
</dbReference>
<dbReference type="Proteomes" id="UP000054217">
    <property type="component" value="Unassembled WGS sequence"/>
</dbReference>
<gene>
    <name evidence="1" type="ORF">M404DRAFT_24589</name>
</gene>
<dbReference type="AlphaFoldDB" id="A0A0C3JB62"/>
<keyword evidence="2" id="KW-1185">Reference proteome</keyword>
<accession>A0A0C3JB62</accession>
<dbReference type="OrthoDB" id="3202009at2759"/>
<dbReference type="HOGENOM" id="CLU_1768854_0_0_1"/>
<dbReference type="InParanoid" id="A0A0C3JB62"/>
<name>A0A0C3JB62_PISTI</name>
<evidence type="ECO:0000313" key="1">
    <source>
        <dbReference type="EMBL" id="KIO06308.1"/>
    </source>
</evidence>
<sequence length="147" mass="17094">MVEVELAGKVMLEGILDSGSQIVVLRQEIAKVLRLPIERDSRIIMEAMNQSKDETLGLVRDASLRIGPAEVPFLCTIRARTQDYRNGQQTLEFTDPETEKRIQISLQPRRSLTQFPQFRDTVLQREYIWRIGRKPHKIQCRLQDEGF</sequence>